<evidence type="ECO:0000259" key="9">
    <source>
        <dbReference type="PROSITE" id="PS50885"/>
    </source>
</evidence>
<feature type="domain" description="HAMP" evidence="9">
    <location>
        <begin position="207"/>
        <end position="259"/>
    </location>
</feature>
<dbReference type="InterPro" id="IPR004090">
    <property type="entry name" value="Chemotax_Me-accpt_rcpt"/>
</dbReference>
<evidence type="ECO:0000259" key="8">
    <source>
        <dbReference type="PROSITE" id="PS50192"/>
    </source>
</evidence>
<comment type="similarity">
    <text evidence="4">Belongs to the methyl-accepting chemotaxis (MCP) protein family.</text>
</comment>
<keyword evidence="6" id="KW-0472">Membrane</keyword>
<dbReference type="Gene3D" id="1.10.287.950">
    <property type="entry name" value="Methyl-accepting chemotaxis protein"/>
    <property type="match status" value="1"/>
</dbReference>
<dbReference type="PROSITE" id="PS50111">
    <property type="entry name" value="CHEMOTAXIS_TRANSDUC_2"/>
    <property type="match status" value="1"/>
</dbReference>
<evidence type="ECO:0000256" key="4">
    <source>
        <dbReference type="ARBA" id="ARBA00029447"/>
    </source>
</evidence>
<evidence type="ECO:0008006" key="12">
    <source>
        <dbReference type="Google" id="ProtNLM"/>
    </source>
</evidence>
<dbReference type="InterPro" id="IPR004089">
    <property type="entry name" value="MCPsignal_dom"/>
</dbReference>
<comment type="subcellular location">
    <subcellularLocation>
        <location evidence="1">Cell inner membrane</location>
        <topology evidence="1">Multi-pass membrane protein</topology>
    </subcellularLocation>
</comment>
<evidence type="ECO:0000256" key="2">
    <source>
        <dbReference type="ARBA" id="ARBA00022519"/>
    </source>
</evidence>
<comment type="caution">
    <text evidence="10">The sequence shown here is derived from an EMBL/GenBank/DDBJ whole genome shotgun (WGS) entry which is preliminary data.</text>
</comment>
<dbReference type="Proteomes" id="UP001055125">
    <property type="component" value="Unassembled WGS sequence"/>
</dbReference>
<keyword evidence="6" id="KW-1133">Transmembrane helix</keyword>
<proteinExistence type="inferred from homology"/>
<dbReference type="PRINTS" id="PR00260">
    <property type="entry name" value="CHEMTRNSDUCR"/>
</dbReference>
<dbReference type="InterPro" id="IPR003660">
    <property type="entry name" value="HAMP_dom"/>
</dbReference>
<evidence type="ECO:0000313" key="11">
    <source>
        <dbReference type="Proteomes" id="UP001055125"/>
    </source>
</evidence>
<reference evidence="10" key="1">
    <citation type="journal article" date="2021" name="Front. Microbiol.">
        <title>Comprehensive Comparative Genomics and Phenotyping of Methylobacterium Species.</title>
        <authorList>
            <person name="Alessa O."/>
            <person name="Ogura Y."/>
            <person name="Fujitani Y."/>
            <person name="Takami H."/>
            <person name="Hayashi T."/>
            <person name="Sahin N."/>
            <person name="Tani A."/>
        </authorList>
    </citation>
    <scope>NUCLEOTIDE SEQUENCE</scope>
    <source>
        <strain evidence="10">DSM 19015</strain>
    </source>
</reference>
<dbReference type="PROSITE" id="PS50192">
    <property type="entry name" value="T_SNARE"/>
    <property type="match status" value="1"/>
</dbReference>
<feature type="transmembrane region" description="Helical" evidence="6">
    <location>
        <begin position="183"/>
        <end position="204"/>
    </location>
</feature>
<keyword evidence="2" id="KW-1003">Cell membrane</keyword>
<dbReference type="RefSeq" id="WP_238246566.1">
    <property type="nucleotide sequence ID" value="NZ_BPQP01000089.1"/>
</dbReference>
<sequence>MRIRTKILAFVAICSVTTLLVAGISIQTLATFNAALGETKQASTRSLHGANLNRIVTGVVVEARGIYASKDRADAKKYAERLLKNLTAMNALLKEWAPLVREGDRALFDKLVQDAAAFTTLRTETARLGTEVAPSAAAEQGFTEANRANRQAFQDSIDALVARARGEVEAIDKATDALYAERFALLVALALGGTLGCLLIGGFVGNRQIARPLGGVAAAIRRLSEGDHNLPAVKPSRDEIGAIWTSMQVFAGAMQEAARLRDGQEQAAGVASSRRRAERSELAERFQGSVGSLVGRLSGAAQEMERTAHGMSANAERTNRQSSAVMAAANETAMNVQAVAAATEELAATANEIGMQVAQTSAAAAGAVESARRTNARVQALSQSACKIGDVVALISSIAGQTNLLALNATIEAARAGEAGRGFAVVAAEVKELATQTARATDEITAQISAIQDATRHTVGAIEEIGTTIGSVHSIALGVAAAVEEQQVATQEIARSVNDAARGTQAVTETMAQVQDAAVQAGTGAAQVLDAAAELSRQCGALGGEVEGFVSGIRAA</sequence>
<dbReference type="SMART" id="SM00304">
    <property type="entry name" value="HAMP"/>
    <property type="match status" value="1"/>
</dbReference>
<keyword evidence="3 5" id="KW-0807">Transducer</keyword>
<dbReference type="PANTHER" id="PTHR32089:SF112">
    <property type="entry name" value="LYSOZYME-LIKE PROTEIN-RELATED"/>
    <property type="match status" value="1"/>
</dbReference>
<dbReference type="SMART" id="SM00283">
    <property type="entry name" value="MA"/>
    <property type="match status" value="1"/>
</dbReference>
<dbReference type="Pfam" id="PF00015">
    <property type="entry name" value="MCPsignal"/>
    <property type="match status" value="1"/>
</dbReference>
<reference evidence="10" key="2">
    <citation type="submission" date="2021-08" db="EMBL/GenBank/DDBJ databases">
        <authorList>
            <person name="Tani A."/>
            <person name="Ola A."/>
            <person name="Ogura Y."/>
            <person name="Katsura K."/>
            <person name="Hayashi T."/>
        </authorList>
    </citation>
    <scope>NUCLEOTIDE SEQUENCE</scope>
    <source>
        <strain evidence="10">DSM 19015</strain>
    </source>
</reference>
<keyword evidence="11" id="KW-1185">Reference proteome</keyword>
<organism evidence="10 11">
    <name type="scientific">Methylobacterium iners</name>
    <dbReference type="NCBI Taxonomy" id="418707"/>
    <lineage>
        <taxon>Bacteria</taxon>
        <taxon>Pseudomonadati</taxon>
        <taxon>Pseudomonadota</taxon>
        <taxon>Alphaproteobacteria</taxon>
        <taxon>Hyphomicrobiales</taxon>
        <taxon>Methylobacteriaceae</taxon>
        <taxon>Methylobacterium</taxon>
    </lineage>
</organism>
<dbReference type="Pfam" id="PF00672">
    <property type="entry name" value="HAMP"/>
    <property type="match status" value="1"/>
</dbReference>
<protein>
    <recommendedName>
        <fullName evidence="12">Chemotaxis protein</fullName>
    </recommendedName>
</protein>
<gene>
    <name evidence="10" type="ORF">OCOJLMKI_4742</name>
</gene>
<evidence type="ECO:0000313" key="10">
    <source>
        <dbReference type="EMBL" id="GJD97510.1"/>
    </source>
</evidence>
<keyword evidence="2" id="KW-0997">Cell inner membrane</keyword>
<dbReference type="Gene3D" id="6.10.340.10">
    <property type="match status" value="1"/>
</dbReference>
<keyword evidence="6" id="KW-0812">Transmembrane</keyword>
<evidence type="ECO:0000256" key="5">
    <source>
        <dbReference type="PROSITE-ProRule" id="PRU00284"/>
    </source>
</evidence>
<dbReference type="InterPro" id="IPR000727">
    <property type="entry name" value="T_SNARE_dom"/>
</dbReference>
<feature type="domain" description="Methyl-accepting transducer" evidence="7">
    <location>
        <begin position="300"/>
        <end position="536"/>
    </location>
</feature>
<dbReference type="SUPFAM" id="SSF58104">
    <property type="entry name" value="Methyl-accepting chemotaxis protein (MCP) signaling domain"/>
    <property type="match status" value="1"/>
</dbReference>
<dbReference type="PANTHER" id="PTHR32089">
    <property type="entry name" value="METHYL-ACCEPTING CHEMOTAXIS PROTEIN MCPB"/>
    <property type="match status" value="1"/>
</dbReference>
<evidence type="ECO:0000256" key="3">
    <source>
        <dbReference type="ARBA" id="ARBA00023224"/>
    </source>
</evidence>
<feature type="domain" description="T-SNARE coiled-coil homology" evidence="8">
    <location>
        <begin position="452"/>
        <end position="514"/>
    </location>
</feature>
<dbReference type="PROSITE" id="PS50885">
    <property type="entry name" value="HAMP"/>
    <property type="match status" value="1"/>
</dbReference>
<dbReference type="EMBL" id="BPQP01000089">
    <property type="protein sequence ID" value="GJD97510.1"/>
    <property type="molecule type" value="Genomic_DNA"/>
</dbReference>
<evidence type="ECO:0000256" key="1">
    <source>
        <dbReference type="ARBA" id="ARBA00004429"/>
    </source>
</evidence>
<evidence type="ECO:0000259" key="7">
    <source>
        <dbReference type="PROSITE" id="PS50111"/>
    </source>
</evidence>
<name>A0ABQ4S4M2_9HYPH</name>
<evidence type="ECO:0000256" key="6">
    <source>
        <dbReference type="SAM" id="Phobius"/>
    </source>
</evidence>
<accession>A0ABQ4S4M2</accession>